<keyword evidence="3 9" id="KW-0227">DNA damage</keyword>
<dbReference type="GO" id="GO:0005737">
    <property type="term" value="C:cytoplasm"/>
    <property type="evidence" value="ECO:0007669"/>
    <property type="project" value="UniProtKB-SubCell"/>
</dbReference>
<dbReference type="InterPro" id="IPR001650">
    <property type="entry name" value="Helicase_C-like"/>
</dbReference>
<dbReference type="SUPFAM" id="SSF141259">
    <property type="entry name" value="CarD-like"/>
    <property type="match status" value="1"/>
</dbReference>
<dbReference type="HAMAP" id="MF_00969">
    <property type="entry name" value="TRCF"/>
    <property type="match status" value="1"/>
</dbReference>
<dbReference type="SMART" id="SM00490">
    <property type="entry name" value="HELICc"/>
    <property type="match status" value="1"/>
</dbReference>
<comment type="function">
    <text evidence="9">Couples transcription and DNA repair by recognizing RNA polymerase (RNAP) stalled at DNA lesions. Mediates ATP-dependent release of RNAP and its truncated transcript from the DNA, and recruitment of nucleotide excision repair machinery to the damaged site.</text>
</comment>
<evidence type="ECO:0000313" key="13">
    <source>
        <dbReference type="EMBL" id="AUX31181.1"/>
    </source>
</evidence>
<dbReference type="InterPro" id="IPR014001">
    <property type="entry name" value="Helicase_ATP-bd"/>
</dbReference>
<sequence>MDSARSGRMVPPMLDRAAPMPSERSLLSSASSPLTATLSELSGDLDDAASNDTSASGPPGSTPADHEPLPSFDLPSDRRIVTPRDLAAELAAALPGTFHVTGSAGSAGALVIRRLVAAAAGRRILALTPDVDSARALAADASFLLADRNADDAEATGSMASGRVLLYVPNEASPYADVNPDRRGAQTRLATLFHLGMDLPWSVLVCPVAALARKVVPKDEVTEHAELVIAEQEMDRDALSARLGAAGYVRSPLVEDPGSFAVRGALLDVWAPSAELPVRIDFYGDVIASIKTFNPDDQRTIADVKEVWLPPAREAILTPGNVERARQRVRAACDAIDFPSTKARALVDDVASGRAFFGAEGYLPAYIDLAAFTSYLPGDALVVLEDPASLTAALRDELGRAAADRSHKDREPHFPLGAFYEDEAHVASWLGHRTVVALHRTGVEGAVESQDSLERFEVAPEDAPSIAARDQSDLERAIKAARASRGKHGALDPLVRRVVAWQEAGLRVLIAARAQTQVERLVALLRHRDVRVKANLGPFDPAFLDGNSSTAPRDTALVVTGSLARGVIAPAEGLALVTEEEIFGARAHRRAARASASATKPAQAFLEDLRNLGVGDYVVHVEHGIGRYLGLVHKQVGATTVDLIAVEYAGGDKLYLPVYRLNQIQKFSGGEGAPKLDRLGGQTFAKTKARVEKSVRKMADELLRLYAERRAATATPIPLPDDDYRAFEATFPFDETPDQARAITEVAADLESGRPMDRLVCGDVGFGKTEVAIRAAFRAANAGRQVAVLCPTTVLAQQHYLSFKSRMASYPIEVRAMSRFQTKQEQDEVSRGLRDGSVDVVIGTHRLLSKDIHFKRLGLLVVDEEQRFGVTHKERIKALKTNVDVLTLSATPIPRTLQMAVSGLRDMSIITTPPVDRRAIRTVVTRHDEAVLREAVLRELGRGGQVFYVYNRVEGLYERAARLAELVPSARICVAHGQMSEHNLEQAMLDFVEGRYDVLCATAIIESGLDIPRANTILIDRADMFGLSQLYQLRGRVGRSKERAYCYLIVPPPNAMTDEARARIEALERHTELGSGFQIASLDLELRGAGDLLGAEQSGTVAQVGFELFCQMLDEAVHELRGEPVVHDVDPELSFDADALLPEEYISDVGVRLSLYKRFAGASSAEDVQDLAVEMEDRFGPPPIEARRFVHLMRLKTELRRLKALACEASAKGVTLHLREDTPLDHAKVLRLVQPKGSPYRLSPDMRLSRRPRDGEVFTSGLEATDKLLSELANCLKDGA</sequence>
<comment type="similarity">
    <text evidence="9">In the C-terminal section; belongs to the helicase family. RecG subfamily.</text>
</comment>
<dbReference type="GO" id="GO:0006355">
    <property type="term" value="P:regulation of DNA-templated transcription"/>
    <property type="evidence" value="ECO:0007669"/>
    <property type="project" value="UniProtKB-UniRule"/>
</dbReference>
<dbReference type="CDD" id="cd17991">
    <property type="entry name" value="DEXHc_TRCF"/>
    <property type="match status" value="1"/>
</dbReference>
<accession>A0A4P2QMY8</accession>
<dbReference type="Pfam" id="PF02559">
    <property type="entry name" value="CarD_TRCF_RID"/>
    <property type="match status" value="1"/>
</dbReference>
<dbReference type="EC" id="3.6.4.-" evidence="9"/>
<evidence type="ECO:0000256" key="6">
    <source>
        <dbReference type="ARBA" id="ARBA00022840"/>
    </source>
</evidence>
<dbReference type="Gene3D" id="3.40.50.300">
    <property type="entry name" value="P-loop containing nucleotide triphosphate hydrolases"/>
    <property type="match status" value="2"/>
</dbReference>
<keyword evidence="7 9" id="KW-0238">DNA-binding</keyword>
<dbReference type="Pfam" id="PF03461">
    <property type="entry name" value="TRCF"/>
    <property type="match status" value="1"/>
</dbReference>
<evidence type="ECO:0000256" key="5">
    <source>
        <dbReference type="ARBA" id="ARBA00022806"/>
    </source>
</evidence>
<dbReference type="InterPro" id="IPR004576">
    <property type="entry name" value="Mfd"/>
</dbReference>
<dbReference type="PANTHER" id="PTHR47964:SF1">
    <property type="entry name" value="ATP-DEPENDENT DNA HELICASE HOMOLOG RECG, CHLOROPLASTIC"/>
    <property type="match status" value="1"/>
</dbReference>
<name>A0A4P2QMY8_SORCE</name>
<dbReference type="Pfam" id="PF17757">
    <property type="entry name" value="UvrB_inter"/>
    <property type="match status" value="1"/>
</dbReference>
<dbReference type="Gene3D" id="2.40.10.170">
    <property type="match status" value="1"/>
</dbReference>
<dbReference type="PANTHER" id="PTHR47964">
    <property type="entry name" value="ATP-DEPENDENT DNA HELICASE HOMOLOG RECG, CHLOROPLASTIC"/>
    <property type="match status" value="1"/>
</dbReference>
<dbReference type="Pfam" id="PF00270">
    <property type="entry name" value="DEAD"/>
    <property type="match status" value="1"/>
</dbReference>
<dbReference type="Pfam" id="PF00271">
    <property type="entry name" value="Helicase_C"/>
    <property type="match status" value="1"/>
</dbReference>
<evidence type="ECO:0000256" key="1">
    <source>
        <dbReference type="ARBA" id="ARBA00022490"/>
    </source>
</evidence>
<keyword evidence="1 9" id="KW-0963">Cytoplasm</keyword>
<dbReference type="Gene3D" id="3.30.2060.10">
    <property type="entry name" value="Penicillin-binding protein 1b domain"/>
    <property type="match status" value="1"/>
</dbReference>
<dbReference type="SMART" id="SM01058">
    <property type="entry name" value="CarD_TRCF"/>
    <property type="match status" value="1"/>
</dbReference>
<proteinExistence type="inferred from homology"/>
<dbReference type="PROSITE" id="PS51194">
    <property type="entry name" value="HELICASE_CTER"/>
    <property type="match status" value="1"/>
</dbReference>
<organism evidence="13 14">
    <name type="scientific">Sorangium cellulosum</name>
    <name type="common">Polyangium cellulosum</name>
    <dbReference type="NCBI Taxonomy" id="56"/>
    <lineage>
        <taxon>Bacteria</taxon>
        <taxon>Pseudomonadati</taxon>
        <taxon>Myxococcota</taxon>
        <taxon>Polyangia</taxon>
        <taxon>Polyangiales</taxon>
        <taxon>Polyangiaceae</taxon>
        <taxon>Sorangium</taxon>
    </lineage>
</organism>
<dbReference type="InterPro" id="IPR047112">
    <property type="entry name" value="RecG/Mfd"/>
</dbReference>
<feature type="domain" description="Helicase ATP-binding" evidence="11">
    <location>
        <begin position="749"/>
        <end position="910"/>
    </location>
</feature>
<dbReference type="InterPro" id="IPR011545">
    <property type="entry name" value="DEAD/DEAH_box_helicase_dom"/>
</dbReference>
<dbReference type="NCBIfam" id="TIGR00580">
    <property type="entry name" value="mfd"/>
    <property type="match status" value="1"/>
</dbReference>
<evidence type="ECO:0000313" key="14">
    <source>
        <dbReference type="Proteomes" id="UP000295497"/>
    </source>
</evidence>
<dbReference type="SUPFAM" id="SSF52540">
    <property type="entry name" value="P-loop containing nucleoside triphosphate hydrolases"/>
    <property type="match status" value="4"/>
</dbReference>
<feature type="domain" description="Helicase C-terminal" evidence="12">
    <location>
        <begin position="923"/>
        <end position="1090"/>
    </location>
</feature>
<dbReference type="GO" id="GO:0000716">
    <property type="term" value="P:transcription-coupled nucleotide-excision repair, DNA damage recognition"/>
    <property type="evidence" value="ECO:0007669"/>
    <property type="project" value="UniProtKB-UniRule"/>
</dbReference>
<dbReference type="GO" id="GO:0016787">
    <property type="term" value="F:hydrolase activity"/>
    <property type="evidence" value="ECO:0007669"/>
    <property type="project" value="UniProtKB-KW"/>
</dbReference>
<keyword evidence="2 9" id="KW-0547">Nucleotide-binding</keyword>
<dbReference type="GO" id="GO:0003684">
    <property type="term" value="F:damaged DNA binding"/>
    <property type="evidence" value="ECO:0007669"/>
    <property type="project" value="InterPro"/>
</dbReference>
<evidence type="ECO:0000256" key="7">
    <source>
        <dbReference type="ARBA" id="ARBA00023125"/>
    </source>
</evidence>
<keyword evidence="4 9" id="KW-0378">Hydrolase</keyword>
<dbReference type="InterPro" id="IPR041471">
    <property type="entry name" value="UvrB_inter"/>
</dbReference>
<dbReference type="InterPro" id="IPR027417">
    <property type="entry name" value="P-loop_NTPase"/>
</dbReference>
<dbReference type="AlphaFoldDB" id="A0A4P2QMY8"/>
<dbReference type="SUPFAM" id="SSF143517">
    <property type="entry name" value="TRCF domain-like"/>
    <property type="match status" value="1"/>
</dbReference>
<keyword evidence="6 9" id="KW-0067">ATP-binding</keyword>
<dbReference type="GO" id="GO:0005524">
    <property type="term" value="F:ATP binding"/>
    <property type="evidence" value="ECO:0007669"/>
    <property type="project" value="UniProtKB-UniRule"/>
</dbReference>
<dbReference type="InterPro" id="IPR003711">
    <property type="entry name" value="CarD-like/TRCF_RID"/>
</dbReference>
<dbReference type="SMART" id="SM00487">
    <property type="entry name" value="DEXDc"/>
    <property type="match status" value="1"/>
</dbReference>
<feature type="region of interest" description="Disordered" evidence="10">
    <location>
        <begin position="1"/>
        <end position="76"/>
    </location>
</feature>
<dbReference type="Proteomes" id="UP000295497">
    <property type="component" value="Chromosome"/>
</dbReference>
<dbReference type="Gene3D" id="3.90.1150.50">
    <property type="entry name" value="Transcription-repair-coupling factor, D7 domain"/>
    <property type="match status" value="1"/>
</dbReference>
<evidence type="ECO:0000256" key="9">
    <source>
        <dbReference type="HAMAP-Rule" id="MF_00969"/>
    </source>
</evidence>
<dbReference type="Gene3D" id="3.40.50.11180">
    <property type="match status" value="1"/>
</dbReference>
<evidence type="ECO:0000259" key="12">
    <source>
        <dbReference type="PROSITE" id="PS51194"/>
    </source>
</evidence>
<evidence type="ECO:0000256" key="2">
    <source>
        <dbReference type="ARBA" id="ARBA00022741"/>
    </source>
</evidence>
<keyword evidence="5" id="KW-0347">Helicase</keyword>
<reference evidence="13 14" key="1">
    <citation type="submission" date="2015-09" db="EMBL/GenBank/DDBJ databases">
        <title>Sorangium comparison.</title>
        <authorList>
            <person name="Zaburannyi N."/>
            <person name="Bunk B."/>
            <person name="Overmann J."/>
            <person name="Mueller R."/>
        </authorList>
    </citation>
    <scope>NUCLEOTIDE SEQUENCE [LARGE SCALE GENOMIC DNA]</scope>
    <source>
        <strain evidence="13 14">So ce836</strain>
    </source>
</reference>
<dbReference type="InterPro" id="IPR037235">
    <property type="entry name" value="TRCF-like_C_D7"/>
</dbReference>
<dbReference type="PROSITE" id="PS51192">
    <property type="entry name" value="HELICASE_ATP_BIND_1"/>
    <property type="match status" value="1"/>
</dbReference>
<feature type="compositionally biased region" description="Low complexity" evidence="10">
    <location>
        <begin position="21"/>
        <end position="42"/>
    </location>
</feature>
<evidence type="ECO:0000259" key="11">
    <source>
        <dbReference type="PROSITE" id="PS51192"/>
    </source>
</evidence>
<protein>
    <recommendedName>
        <fullName evidence="9">Transcription-repair-coupling factor</fullName>
        <shortName evidence="9">TRCF</shortName>
        <ecNumber evidence="9">3.6.4.-</ecNumber>
    </recommendedName>
</protein>
<gene>
    <name evidence="9 13" type="primary">mfd</name>
    <name evidence="13" type="ORF">SOCE836_033090</name>
</gene>
<evidence type="ECO:0000256" key="10">
    <source>
        <dbReference type="SAM" id="MobiDB-lite"/>
    </source>
</evidence>
<dbReference type="EMBL" id="CP012672">
    <property type="protein sequence ID" value="AUX31181.1"/>
    <property type="molecule type" value="Genomic_DNA"/>
</dbReference>
<comment type="similarity">
    <text evidence="9">In the N-terminal section; belongs to the UvrB family.</text>
</comment>
<dbReference type="GO" id="GO:0003678">
    <property type="term" value="F:DNA helicase activity"/>
    <property type="evidence" value="ECO:0007669"/>
    <property type="project" value="TreeGrafter"/>
</dbReference>
<dbReference type="InterPro" id="IPR036101">
    <property type="entry name" value="CarD-like/TRCF_RID_sf"/>
</dbReference>
<evidence type="ECO:0000256" key="3">
    <source>
        <dbReference type="ARBA" id="ARBA00022763"/>
    </source>
</evidence>
<dbReference type="InterPro" id="IPR005118">
    <property type="entry name" value="TRCF_C"/>
</dbReference>
<evidence type="ECO:0000256" key="4">
    <source>
        <dbReference type="ARBA" id="ARBA00022801"/>
    </source>
</evidence>
<keyword evidence="8 9" id="KW-0234">DNA repair</keyword>
<dbReference type="SMART" id="SM00982">
    <property type="entry name" value="TRCF"/>
    <property type="match status" value="1"/>
</dbReference>
<comment type="subcellular location">
    <subcellularLocation>
        <location evidence="9">Cytoplasm</location>
    </subcellularLocation>
</comment>
<evidence type="ECO:0000256" key="8">
    <source>
        <dbReference type="ARBA" id="ARBA00023204"/>
    </source>
</evidence>